<reference evidence="1 2" key="2">
    <citation type="submission" date="2015-09" db="EMBL/GenBank/DDBJ databases">
        <title>Genome analysis of Pseudomonas syringae pv. porri LMG.</title>
        <authorList>
            <person name="Rombouts S."/>
        </authorList>
    </citation>
    <scope>NUCLEOTIDE SEQUENCE [LARGE SCALE GENOMIC DNA]</scope>
    <source>
        <strain evidence="1 2">LMG 28496</strain>
    </source>
</reference>
<dbReference type="EMBL" id="JUEU01000357">
    <property type="protein sequence ID" value="KOP50912.1"/>
    <property type="molecule type" value="Genomic_DNA"/>
</dbReference>
<organism evidence="1 2">
    <name type="scientific">Pseudomonas coronafaciens pv. porri</name>
    <dbReference type="NCBI Taxonomy" id="83964"/>
    <lineage>
        <taxon>Bacteria</taxon>
        <taxon>Pseudomonadati</taxon>
        <taxon>Pseudomonadota</taxon>
        <taxon>Gammaproteobacteria</taxon>
        <taxon>Pseudomonadales</taxon>
        <taxon>Pseudomonadaceae</taxon>
        <taxon>Pseudomonas</taxon>
        <taxon>Pseudomonas coronafaciens</taxon>
    </lineage>
</organism>
<protein>
    <submittedName>
        <fullName evidence="1">Uncharacterized protein</fullName>
    </submittedName>
</protein>
<feature type="non-terminal residue" evidence="1">
    <location>
        <position position="1"/>
    </location>
</feature>
<dbReference type="Proteomes" id="UP000037201">
    <property type="component" value="Unassembled WGS sequence"/>
</dbReference>
<dbReference type="RefSeq" id="WP_172681324.1">
    <property type="nucleotide sequence ID" value="NZ_JUEU01000357.1"/>
</dbReference>
<sequence length="108" mass="11793">YTGYLFNDMAVEGDQGTVNYDERLAEVIPSTSLESNIAPGHGVGAGQLMICLFRVDDVKYNQGSTARLLEAPLKLRMLDENGNHHALSIGFPSIEVTDSRNTLLINVI</sequence>
<evidence type="ECO:0000313" key="2">
    <source>
        <dbReference type="Proteomes" id="UP000037201"/>
    </source>
</evidence>
<accession>A0ABR5JF08</accession>
<proteinExistence type="predicted"/>
<reference evidence="1 2" key="1">
    <citation type="submission" date="2014-12" db="EMBL/GenBank/DDBJ databases">
        <authorList>
            <person name="Baeyen S."/>
        </authorList>
    </citation>
    <scope>NUCLEOTIDE SEQUENCE [LARGE SCALE GENOMIC DNA]</scope>
    <source>
        <strain evidence="1 2">LMG 28496</strain>
    </source>
</reference>
<name>A0ABR5JF08_9PSED</name>
<keyword evidence="2" id="KW-1185">Reference proteome</keyword>
<comment type="caution">
    <text evidence="1">The sequence shown here is derived from an EMBL/GenBank/DDBJ whole genome shotgun (WGS) entry which is preliminary data.</text>
</comment>
<gene>
    <name evidence="1" type="ORF">OX90_28995</name>
</gene>
<evidence type="ECO:0000313" key="1">
    <source>
        <dbReference type="EMBL" id="KOP50912.1"/>
    </source>
</evidence>